<evidence type="ECO:0000256" key="6">
    <source>
        <dbReference type="ARBA" id="ARBA00023237"/>
    </source>
</evidence>
<keyword evidence="2 7" id="KW-0813">Transport</keyword>
<dbReference type="Pfam" id="PF07715">
    <property type="entry name" value="Plug"/>
    <property type="match status" value="1"/>
</dbReference>
<sequence>MIKNGFMQVHWNYLVRSRFIIRMKLTLIMIVLAFANVTANVYSQQKVSLDVKKTKLSKILKLIEENSDYYFVYSATNENLNKELSLKVDNTKVVDLLPRLFARNGLQYSVSGEGLVVVSEQQTLSIKGLVTDQDGNKLSGATVRVKGSAIGKATDLNGRFEIDVPTGNTLVVSFTGYLSKEITIQKGGEVTVALERDDQMLSEVVVTALGVKKERRSLGYSVTQLEGESLTKARENNVVNSLVGKVAGLDVSSTAGGVGSSSSVIIRGISSLGQSSQPLYVINGMPMENKAVGVGSAGSTNPNGNKGSQWDNAPDMGDAISNINPDDIESISVLKGAAASALYGSRAKAGVILITTKSGKGNGVEFSSNYVVEQVMDPTNWQYVYGQGGNGSKPVTAQGAAEVGASSWGAKLDGSNVVQFDGVERPYVAQKNNLKNFYENGHTWTNNIAFNKSFEGGSLRFSVTDVNNSSIMPNSGLDRHSFNLGATFEPIKRLSIDARANYIIEKAKNRPMLSDGAGSANFNAMFLPTSLDIRNLKPYKDENGKEIAYNSGNKWDTNPWYAAYEIQNNTKRNRLISSLSARYTFDNGLFVQGRAGNDYYTNEFESIFPGGIAYPPPYNMALQSAKFNDVNADILVGKAFSLTDDMTLTPNVGAAYRNTKNDLMINQGTEFLGPGKYSIIGLKNKAVSQVSSEEEMQSVYGTLEYAYRDILYLTGSLRSDWFSTLATPGADKKLYSVYPGVSGSFVFTEFLNSSVLNFGKLRAGYAQVGQATNPYLTSLSYKFLSQSLNGNPLGTISNTSVPNSSLFASTAKEVEVGTELRLLNDRLNIDLAWYSKRSENEILEVEIPSTTGYTGAVLNTGAIRNQGVEMLVTGTLIKNQNFSWISSINATYNDNKVLSLTDGLDEMLVATSRSGVGFLKHVPGKSMLQIFAYDYKYDDKGEIVKLADGSPDRGELKSYGSSQSPWFAGWNNDFSYKKFNLGFLIDGKFGGKVFSGTDYYGYIKGLHQETLKDREALGNTAPKYYENMANNTSSRFVNDASFIKMRQLTFGYSFPAQAFNNKINGLTLSFVARNLFTLMKKTDNIDPESSYNATFVGLELGGVPPVRTFGFNLNVKL</sequence>
<reference evidence="10" key="1">
    <citation type="journal article" date="2019" name="Int. J. Syst. Evol. Microbiol.">
        <title>The Global Catalogue of Microorganisms (GCM) 10K type strain sequencing project: providing services to taxonomists for standard genome sequencing and annotation.</title>
        <authorList>
            <consortium name="The Broad Institute Genomics Platform"/>
            <consortium name="The Broad Institute Genome Sequencing Center for Infectious Disease"/>
            <person name="Wu L."/>
            <person name="Ma J."/>
        </authorList>
    </citation>
    <scope>NUCLEOTIDE SEQUENCE [LARGE SCALE GENOMIC DNA]</scope>
    <source>
        <strain evidence="10">KCTC 52298</strain>
    </source>
</reference>
<keyword evidence="10" id="KW-1185">Reference proteome</keyword>
<evidence type="ECO:0000313" key="10">
    <source>
        <dbReference type="Proteomes" id="UP001597440"/>
    </source>
</evidence>
<organism evidence="9 10">
    <name type="scientific">Sphingobacterium tabacisoli</name>
    <dbReference type="NCBI Taxonomy" id="2044855"/>
    <lineage>
        <taxon>Bacteria</taxon>
        <taxon>Pseudomonadati</taxon>
        <taxon>Bacteroidota</taxon>
        <taxon>Sphingobacteriia</taxon>
        <taxon>Sphingobacteriales</taxon>
        <taxon>Sphingobacteriaceae</taxon>
        <taxon>Sphingobacterium</taxon>
    </lineage>
</organism>
<evidence type="ECO:0000256" key="5">
    <source>
        <dbReference type="ARBA" id="ARBA00023136"/>
    </source>
</evidence>
<dbReference type="PROSITE" id="PS52016">
    <property type="entry name" value="TONB_DEPENDENT_REC_3"/>
    <property type="match status" value="1"/>
</dbReference>
<proteinExistence type="inferred from homology"/>
<dbReference type="InterPro" id="IPR039426">
    <property type="entry name" value="TonB-dep_rcpt-like"/>
</dbReference>
<dbReference type="NCBIfam" id="TIGR04056">
    <property type="entry name" value="OMP_RagA_SusC"/>
    <property type="match status" value="1"/>
</dbReference>
<feature type="domain" description="TonB-dependent receptor plug" evidence="8">
    <location>
        <begin position="216"/>
        <end position="351"/>
    </location>
</feature>
<dbReference type="Proteomes" id="UP001597440">
    <property type="component" value="Unassembled WGS sequence"/>
</dbReference>
<comment type="subcellular location">
    <subcellularLocation>
        <location evidence="1 7">Cell outer membrane</location>
        <topology evidence="1 7">Multi-pass membrane protein</topology>
    </subcellularLocation>
</comment>
<accession>A0ABW5L3R4</accession>
<keyword evidence="4 7" id="KW-0812">Transmembrane</keyword>
<dbReference type="InterPro" id="IPR023996">
    <property type="entry name" value="TonB-dep_OMP_SusC/RagA"/>
</dbReference>
<dbReference type="EMBL" id="JBHULD010000014">
    <property type="protein sequence ID" value="MFD2554660.1"/>
    <property type="molecule type" value="Genomic_DNA"/>
</dbReference>
<dbReference type="InterPro" id="IPR037066">
    <property type="entry name" value="Plug_dom_sf"/>
</dbReference>
<evidence type="ECO:0000259" key="8">
    <source>
        <dbReference type="Pfam" id="PF07715"/>
    </source>
</evidence>
<keyword evidence="5 7" id="KW-0472">Membrane</keyword>
<keyword evidence="6 7" id="KW-0998">Cell outer membrane</keyword>
<dbReference type="SUPFAM" id="SSF56935">
    <property type="entry name" value="Porins"/>
    <property type="match status" value="1"/>
</dbReference>
<evidence type="ECO:0000256" key="1">
    <source>
        <dbReference type="ARBA" id="ARBA00004571"/>
    </source>
</evidence>
<evidence type="ECO:0000313" key="9">
    <source>
        <dbReference type="EMBL" id="MFD2554660.1"/>
    </source>
</evidence>
<dbReference type="Pfam" id="PF13715">
    <property type="entry name" value="CarbopepD_reg_2"/>
    <property type="match status" value="1"/>
</dbReference>
<dbReference type="Gene3D" id="2.60.40.1120">
    <property type="entry name" value="Carboxypeptidase-like, regulatory domain"/>
    <property type="match status" value="1"/>
</dbReference>
<keyword evidence="3 7" id="KW-1134">Transmembrane beta strand</keyword>
<name>A0ABW5L3R4_9SPHI</name>
<comment type="caution">
    <text evidence="9">The sequence shown here is derived from an EMBL/GenBank/DDBJ whole genome shotgun (WGS) entry which is preliminary data.</text>
</comment>
<dbReference type="InterPro" id="IPR012910">
    <property type="entry name" value="Plug_dom"/>
</dbReference>
<evidence type="ECO:0000256" key="7">
    <source>
        <dbReference type="PROSITE-ProRule" id="PRU01360"/>
    </source>
</evidence>
<evidence type="ECO:0000256" key="2">
    <source>
        <dbReference type="ARBA" id="ARBA00022448"/>
    </source>
</evidence>
<protein>
    <submittedName>
        <fullName evidence="9">SusC/RagA family TonB-linked outer membrane protein</fullName>
    </submittedName>
</protein>
<dbReference type="NCBIfam" id="TIGR04057">
    <property type="entry name" value="SusC_RagA_signa"/>
    <property type="match status" value="1"/>
</dbReference>
<evidence type="ECO:0000256" key="3">
    <source>
        <dbReference type="ARBA" id="ARBA00022452"/>
    </source>
</evidence>
<comment type="similarity">
    <text evidence="7">Belongs to the TonB-dependent receptor family.</text>
</comment>
<dbReference type="InterPro" id="IPR023997">
    <property type="entry name" value="TonB-dep_OMP_SusC/RagA_CS"/>
</dbReference>
<evidence type="ECO:0000256" key="4">
    <source>
        <dbReference type="ARBA" id="ARBA00022692"/>
    </source>
</evidence>
<dbReference type="InterPro" id="IPR008969">
    <property type="entry name" value="CarboxyPept-like_regulatory"/>
</dbReference>
<gene>
    <name evidence="9" type="ORF">ACFSQW_09690</name>
</gene>
<dbReference type="Gene3D" id="2.40.170.20">
    <property type="entry name" value="TonB-dependent receptor, beta-barrel domain"/>
    <property type="match status" value="1"/>
</dbReference>
<dbReference type="Gene3D" id="2.170.130.10">
    <property type="entry name" value="TonB-dependent receptor, plug domain"/>
    <property type="match status" value="1"/>
</dbReference>
<dbReference type="InterPro" id="IPR036942">
    <property type="entry name" value="Beta-barrel_TonB_sf"/>
</dbReference>
<dbReference type="SUPFAM" id="SSF49464">
    <property type="entry name" value="Carboxypeptidase regulatory domain-like"/>
    <property type="match status" value="1"/>
</dbReference>